<evidence type="ECO:0000256" key="2">
    <source>
        <dbReference type="SAM" id="Phobius"/>
    </source>
</evidence>
<keyword evidence="2" id="KW-0812">Transmembrane</keyword>
<evidence type="ECO:0000313" key="3">
    <source>
        <dbReference type="EMBL" id="KAH0220777.1"/>
    </source>
</evidence>
<gene>
    <name evidence="3" type="ORF">KCV03_g5382</name>
</gene>
<organism evidence="3 4">
    <name type="scientific">Aureobasidium melanogenum</name>
    <name type="common">Aureobasidium pullulans var. melanogenum</name>
    <dbReference type="NCBI Taxonomy" id="46634"/>
    <lineage>
        <taxon>Eukaryota</taxon>
        <taxon>Fungi</taxon>
        <taxon>Dikarya</taxon>
        <taxon>Ascomycota</taxon>
        <taxon>Pezizomycotina</taxon>
        <taxon>Dothideomycetes</taxon>
        <taxon>Dothideomycetidae</taxon>
        <taxon>Dothideales</taxon>
        <taxon>Saccotheciaceae</taxon>
        <taxon>Aureobasidium</taxon>
    </lineage>
</organism>
<protein>
    <submittedName>
        <fullName evidence="3">Uncharacterized protein</fullName>
    </submittedName>
</protein>
<feature type="transmembrane region" description="Helical" evidence="2">
    <location>
        <begin position="84"/>
        <end position="113"/>
    </location>
</feature>
<sequence length="125" mass="13757">METLQNNSNAWKPTSSITAPTHNNEQHQTSSPGPAYEMQEDLGPAAPAAAAAAAPPSSCSDLPTTATQPHAHLKRERCFFLKCIGMLLLLVLMLVLVIAAFIGTMCGILYGYFKFIEWYTWKENR</sequence>
<dbReference type="EMBL" id="JAHFYH010000036">
    <property type="protein sequence ID" value="KAH0220777.1"/>
    <property type="molecule type" value="Genomic_DNA"/>
</dbReference>
<dbReference type="Proteomes" id="UP000767238">
    <property type="component" value="Unassembled WGS sequence"/>
</dbReference>
<keyword evidence="2" id="KW-1133">Transmembrane helix</keyword>
<dbReference type="AlphaFoldDB" id="A0A9P8GFD6"/>
<feature type="compositionally biased region" description="Low complexity" evidence="1">
    <location>
        <begin position="44"/>
        <end position="56"/>
    </location>
</feature>
<name>A0A9P8GFD6_AURME</name>
<keyword evidence="2" id="KW-0472">Membrane</keyword>
<reference evidence="3" key="2">
    <citation type="submission" date="2021-08" db="EMBL/GenBank/DDBJ databases">
        <authorList>
            <person name="Gostincar C."/>
            <person name="Sun X."/>
            <person name="Song Z."/>
            <person name="Gunde-Cimerman N."/>
        </authorList>
    </citation>
    <scope>NUCLEOTIDE SEQUENCE</scope>
    <source>
        <strain evidence="3">EXF-8016</strain>
    </source>
</reference>
<evidence type="ECO:0000256" key="1">
    <source>
        <dbReference type="SAM" id="MobiDB-lite"/>
    </source>
</evidence>
<reference evidence="3" key="1">
    <citation type="journal article" date="2021" name="J Fungi (Basel)">
        <title>Virulence traits and population genomics of the black yeast Aureobasidium melanogenum.</title>
        <authorList>
            <person name="Cernosa A."/>
            <person name="Sun X."/>
            <person name="Gostincar C."/>
            <person name="Fang C."/>
            <person name="Gunde-Cimerman N."/>
            <person name="Song Z."/>
        </authorList>
    </citation>
    <scope>NUCLEOTIDE SEQUENCE</scope>
    <source>
        <strain evidence="3">EXF-8016</strain>
    </source>
</reference>
<feature type="compositionally biased region" description="Polar residues" evidence="1">
    <location>
        <begin position="57"/>
        <end position="66"/>
    </location>
</feature>
<accession>A0A9P8GFD6</accession>
<feature type="region of interest" description="Disordered" evidence="1">
    <location>
        <begin position="1"/>
        <end position="66"/>
    </location>
</feature>
<evidence type="ECO:0000313" key="4">
    <source>
        <dbReference type="Proteomes" id="UP000767238"/>
    </source>
</evidence>
<feature type="non-terminal residue" evidence="3">
    <location>
        <position position="125"/>
    </location>
</feature>
<feature type="compositionally biased region" description="Polar residues" evidence="1">
    <location>
        <begin position="1"/>
        <end position="32"/>
    </location>
</feature>
<comment type="caution">
    <text evidence="3">The sequence shown here is derived from an EMBL/GenBank/DDBJ whole genome shotgun (WGS) entry which is preliminary data.</text>
</comment>
<proteinExistence type="predicted"/>